<evidence type="ECO:0000313" key="2">
    <source>
        <dbReference type="Proteomes" id="UP001567572"/>
    </source>
</evidence>
<evidence type="ECO:0000313" key="1">
    <source>
        <dbReference type="EMBL" id="MEZ3165141.1"/>
    </source>
</evidence>
<dbReference type="EMBL" id="JBEDNY010000006">
    <property type="protein sequence ID" value="MEZ3165141.1"/>
    <property type="molecule type" value="Genomic_DNA"/>
</dbReference>
<dbReference type="InterPro" id="IPR055951">
    <property type="entry name" value="DUF7529"/>
</dbReference>
<gene>
    <name evidence="1" type="ORF">ABNG04_14930</name>
</gene>
<reference evidence="1 2" key="1">
    <citation type="submission" date="2024-06" db="EMBL/GenBank/DDBJ databases">
        <title>Halorubrum miltondacostae sp. nov., a potential PHA producer isolated from an inland solar saltern in Rio Maior, Portugal.</title>
        <authorList>
            <person name="Albuquerque L."/>
            <person name="Viver T."/>
            <person name="Barroso C."/>
            <person name="Claudino R."/>
            <person name="Galvan M."/>
            <person name="Simoes G."/>
            <person name="Lobo Da Cunha A."/>
            <person name="Egas C."/>
        </authorList>
    </citation>
    <scope>NUCLEOTIDE SEQUENCE [LARGE SCALE GENOMIC DNA]</scope>
    <source>
        <strain evidence="1 2">RMP-11</strain>
    </source>
</reference>
<dbReference type="Pfam" id="PF24373">
    <property type="entry name" value="DUF7529"/>
    <property type="match status" value="1"/>
</dbReference>
<dbReference type="RefSeq" id="WP_371163183.1">
    <property type="nucleotide sequence ID" value="NZ_JBEDNX010000003.1"/>
</dbReference>
<protein>
    <submittedName>
        <fullName evidence="1">Uncharacterized protein</fullName>
    </submittedName>
</protein>
<accession>A0ABD5M4E7</accession>
<proteinExistence type="predicted"/>
<comment type="caution">
    <text evidence="1">The sequence shown here is derived from an EMBL/GenBank/DDBJ whole genome shotgun (WGS) entry which is preliminary data.</text>
</comment>
<keyword evidence="2" id="KW-1185">Reference proteome</keyword>
<organism evidence="1 2">
    <name type="scientific">Halorubrum miltondacostae</name>
    <dbReference type="NCBI Taxonomy" id="3076378"/>
    <lineage>
        <taxon>Archaea</taxon>
        <taxon>Methanobacteriati</taxon>
        <taxon>Methanobacteriota</taxon>
        <taxon>Stenosarchaea group</taxon>
        <taxon>Halobacteria</taxon>
        <taxon>Halobacteriales</taxon>
        <taxon>Haloferacaceae</taxon>
        <taxon>Halorubrum</taxon>
    </lineage>
</organism>
<dbReference type="Proteomes" id="UP001567572">
    <property type="component" value="Unassembled WGS sequence"/>
</dbReference>
<name>A0ABD5M4E7_9EURY</name>
<sequence>MTRDGSTDVDTKAREAWERTLADAADLAERRETAGWTVLYTQASETTVSTNSDGSEHVFRYLVPDDAADQISDWVTNGSFPQYDVHRATEAGTVFLVIELLDPEQERCLLIAAAYPLTAIDDVGETIRDAPLQTRVRRLDGTVVASFEHTDSEKFLPSDTGGWTGRQC</sequence>
<dbReference type="AlphaFoldDB" id="A0ABD5M4E7"/>